<accession>L8WW76</accession>
<protein>
    <submittedName>
        <fullName evidence="1">Uncharacterized protein</fullName>
    </submittedName>
</protein>
<sequence>MGEMLFGFSGYLIHILFRSVSVSVSINMFEVDLVEWGYKCNALQRCQGVV</sequence>
<dbReference type="Proteomes" id="UP000011668">
    <property type="component" value="Unassembled WGS sequence"/>
</dbReference>
<keyword evidence="2" id="KW-1185">Reference proteome</keyword>
<evidence type="ECO:0000313" key="2">
    <source>
        <dbReference type="Proteomes" id="UP000011668"/>
    </source>
</evidence>
<evidence type="ECO:0000313" key="1">
    <source>
        <dbReference type="EMBL" id="ELU42316.1"/>
    </source>
</evidence>
<dbReference type="EMBL" id="AFRT01000864">
    <property type="protein sequence ID" value="ELU42316.1"/>
    <property type="molecule type" value="Genomic_DNA"/>
</dbReference>
<gene>
    <name evidence="1" type="ORF">AG1IA_03654</name>
</gene>
<dbReference type="AlphaFoldDB" id="L8WW76"/>
<organism evidence="1 2">
    <name type="scientific">Thanatephorus cucumeris (strain AG1-IA)</name>
    <name type="common">Rice sheath blight fungus</name>
    <name type="synonym">Rhizoctonia solani</name>
    <dbReference type="NCBI Taxonomy" id="983506"/>
    <lineage>
        <taxon>Eukaryota</taxon>
        <taxon>Fungi</taxon>
        <taxon>Dikarya</taxon>
        <taxon>Basidiomycota</taxon>
        <taxon>Agaricomycotina</taxon>
        <taxon>Agaricomycetes</taxon>
        <taxon>Cantharellales</taxon>
        <taxon>Ceratobasidiaceae</taxon>
        <taxon>Rhizoctonia</taxon>
        <taxon>Rhizoctonia solani AG-1</taxon>
    </lineage>
</organism>
<reference evidence="1 2" key="1">
    <citation type="journal article" date="2013" name="Nat. Commun.">
        <title>The evolution and pathogenic mechanisms of the rice sheath blight pathogen.</title>
        <authorList>
            <person name="Zheng A."/>
            <person name="Lin R."/>
            <person name="Xu L."/>
            <person name="Qin P."/>
            <person name="Tang C."/>
            <person name="Ai P."/>
            <person name="Zhang D."/>
            <person name="Liu Y."/>
            <person name="Sun Z."/>
            <person name="Feng H."/>
            <person name="Wang Y."/>
            <person name="Chen Y."/>
            <person name="Liang X."/>
            <person name="Fu R."/>
            <person name="Li Q."/>
            <person name="Zhang J."/>
            <person name="Yu X."/>
            <person name="Xie Z."/>
            <person name="Ding L."/>
            <person name="Guan P."/>
            <person name="Tang J."/>
            <person name="Liang Y."/>
            <person name="Wang S."/>
            <person name="Deng Q."/>
            <person name="Li S."/>
            <person name="Zhu J."/>
            <person name="Wang L."/>
            <person name="Liu H."/>
            <person name="Li P."/>
        </authorList>
    </citation>
    <scope>NUCLEOTIDE SEQUENCE [LARGE SCALE GENOMIC DNA]</scope>
    <source>
        <strain evidence="2">AG-1 IA</strain>
    </source>
</reference>
<proteinExistence type="predicted"/>
<dbReference type="HOGENOM" id="CLU_3126075_0_0_1"/>
<name>L8WW76_THACA</name>
<comment type="caution">
    <text evidence="1">The sequence shown here is derived from an EMBL/GenBank/DDBJ whole genome shotgun (WGS) entry which is preliminary data.</text>
</comment>